<dbReference type="InterPro" id="IPR011009">
    <property type="entry name" value="Kinase-like_dom_sf"/>
</dbReference>
<evidence type="ECO:0000256" key="11">
    <source>
        <dbReference type="ARBA" id="ARBA00047462"/>
    </source>
</evidence>
<dbReference type="OrthoDB" id="10264738at2759"/>
<feature type="domain" description="AGC-kinase C-terminal" evidence="16">
    <location>
        <begin position="978"/>
        <end position="1028"/>
    </location>
</feature>
<feature type="region of interest" description="Disordered" evidence="13">
    <location>
        <begin position="995"/>
        <end position="1018"/>
    </location>
</feature>
<name>A0A830HNM3_9CHLO</name>
<dbReference type="GO" id="GO:0030553">
    <property type="term" value="F:cGMP binding"/>
    <property type="evidence" value="ECO:0007669"/>
    <property type="project" value="UniProtKB-KW"/>
</dbReference>
<dbReference type="Proteomes" id="UP000660262">
    <property type="component" value="Unassembled WGS sequence"/>
</dbReference>
<dbReference type="GO" id="GO:0004691">
    <property type="term" value="F:cAMP-dependent protein kinase activity"/>
    <property type="evidence" value="ECO:0007669"/>
    <property type="project" value="TreeGrafter"/>
</dbReference>
<evidence type="ECO:0000256" key="4">
    <source>
        <dbReference type="ARBA" id="ARBA00022535"/>
    </source>
</evidence>
<comment type="similarity">
    <text evidence="1">Belongs to the protein kinase superfamily. AGC Ser/Thr protein kinase family. cGMP subfamily.</text>
</comment>
<evidence type="ECO:0000256" key="10">
    <source>
        <dbReference type="ARBA" id="ARBA00047298"/>
    </source>
</evidence>
<dbReference type="Gene3D" id="1.10.510.10">
    <property type="entry name" value="Transferase(Phosphotransferase) domain 1"/>
    <property type="match status" value="1"/>
</dbReference>
<dbReference type="SUPFAM" id="SSF51206">
    <property type="entry name" value="cAMP-binding domain-like"/>
    <property type="match status" value="3"/>
</dbReference>
<dbReference type="PROSITE" id="PS50011">
    <property type="entry name" value="PROTEIN_KINASE_DOM"/>
    <property type="match status" value="1"/>
</dbReference>
<evidence type="ECO:0000256" key="12">
    <source>
        <dbReference type="PROSITE-ProRule" id="PRU10141"/>
    </source>
</evidence>
<organism evidence="17 18">
    <name type="scientific">Pycnococcus provasolii</name>
    <dbReference type="NCBI Taxonomy" id="41880"/>
    <lineage>
        <taxon>Eukaryota</taxon>
        <taxon>Viridiplantae</taxon>
        <taxon>Chlorophyta</taxon>
        <taxon>Pseudoscourfieldiophyceae</taxon>
        <taxon>Pseudoscourfieldiales</taxon>
        <taxon>Pycnococcaceae</taxon>
        <taxon>Pycnococcus</taxon>
    </lineage>
</organism>
<comment type="catalytic activity">
    <reaction evidence="11">
        <text>L-seryl-[protein] + ATP = O-phospho-L-seryl-[protein] + ADP + H(+)</text>
        <dbReference type="Rhea" id="RHEA:17989"/>
        <dbReference type="Rhea" id="RHEA-COMP:9863"/>
        <dbReference type="Rhea" id="RHEA-COMP:11604"/>
        <dbReference type="ChEBI" id="CHEBI:15378"/>
        <dbReference type="ChEBI" id="CHEBI:29999"/>
        <dbReference type="ChEBI" id="CHEBI:30616"/>
        <dbReference type="ChEBI" id="CHEBI:83421"/>
        <dbReference type="ChEBI" id="CHEBI:456216"/>
        <dbReference type="EC" id="2.7.11.12"/>
    </reaction>
</comment>
<evidence type="ECO:0000256" key="2">
    <source>
        <dbReference type="ARBA" id="ARBA00012428"/>
    </source>
</evidence>
<feature type="domain" description="Cyclic nucleotide-binding" evidence="15">
    <location>
        <begin position="213"/>
        <end position="314"/>
    </location>
</feature>
<dbReference type="EMBL" id="BNJQ01000023">
    <property type="protein sequence ID" value="GHP09056.1"/>
    <property type="molecule type" value="Genomic_DNA"/>
</dbReference>
<dbReference type="CDD" id="cd00038">
    <property type="entry name" value="CAP_ED"/>
    <property type="match status" value="3"/>
</dbReference>
<dbReference type="InterPro" id="IPR018490">
    <property type="entry name" value="cNMP-bd_dom_sf"/>
</dbReference>
<evidence type="ECO:0000256" key="3">
    <source>
        <dbReference type="ARBA" id="ARBA00022527"/>
    </source>
</evidence>
<feature type="region of interest" description="Disordered" evidence="13">
    <location>
        <begin position="144"/>
        <end position="193"/>
    </location>
</feature>
<dbReference type="PROSITE" id="PS51285">
    <property type="entry name" value="AGC_KINASE_CTER"/>
    <property type="match status" value="1"/>
</dbReference>
<dbReference type="GO" id="GO:0004692">
    <property type="term" value="F:cGMP-dependent protein kinase activity"/>
    <property type="evidence" value="ECO:0007669"/>
    <property type="project" value="UniProtKB-EC"/>
</dbReference>
<dbReference type="EC" id="2.7.11.12" evidence="2"/>
<keyword evidence="6 12" id="KW-0547">Nucleotide-binding</keyword>
<evidence type="ECO:0000256" key="7">
    <source>
        <dbReference type="ARBA" id="ARBA00022777"/>
    </source>
</evidence>
<keyword evidence="9" id="KW-0142">cGMP-binding</keyword>
<dbReference type="Gene3D" id="3.30.200.20">
    <property type="entry name" value="Phosphorylase Kinase, domain 1"/>
    <property type="match status" value="1"/>
</dbReference>
<dbReference type="PROSITE" id="PS50042">
    <property type="entry name" value="CNMP_BINDING_3"/>
    <property type="match status" value="3"/>
</dbReference>
<dbReference type="InterPro" id="IPR000595">
    <property type="entry name" value="cNMP-bd_dom"/>
</dbReference>
<evidence type="ECO:0000259" key="15">
    <source>
        <dbReference type="PROSITE" id="PS50042"/>
    </source>
</evidence>
<dbReference type="InterPro" id="IPR014710">
    <property type="entry name" value="RmlC-like_jellyroll"/>
</dbReference>
<keyword evidence="7" id="KW-0418">Kinase</keyword>
<accession>A0A830HNM3</accession>
<dbReference type="Pfam" id="PF00027">
    <property type="entry name" value="cNMP_binding"/>
    <property type="match status" value="3"/>
</dbReference>
<dbReference type="InterPro" id="IPR008271">
    <property type="entry name" value="Ser/Thr_kinase_AS"/>
</dbReference>
<dbReference type="SMART" id="SM00100">
    <property type="entry name" value="cNMP"/>
    <property type="match status" value="3"/>
</dbReference>
<dbReference type="GO" id="GO:0005524">
    <property type="term" value="F:ATP binding"/>
    <property type="evidence" value="ECO:0007669"/>
    <property type="project" value="UniProtKB-UniRule"/>
</dbReference>
<dbReference type="AlphaFoldDB" id="A0A830HNM3"/>
<keyword evidence="5" id="KW-0808">Transferase</keyword>
<evidence type="ECO:0000313" key="17">
    <source>
        <dbReference type="EMBL" id="GHP09056.1"/>
    </source>
</evidence>
<evidence type="ECO:0000256" key="8">
    <source>
        <dbReference type="ARBA" id="ARBA00022840"/>
    </source>
</evidence>
<dbReference type="PROSITE" id="PS00107">
    <property type="entry name" value="PROTEIN_KINASE_ATP"/>
    <property type="match status" value="1"/>
</dbReference>
<reference evidence="17" key="1">
    <citation type="submission" date="2020-10" db="EMBL/GenBank/DDBJ databases">
        <title>Unveiling of a novel bifunctional photoreceptor, Dualchrome1, isolated from a cosmopolitan green alga.</title>
        <authorList>
            <person name="Suzuki S."/>
            <person name="Kawachi M."/>
        </authorList>
    </citation>
    <scope>NUCLEOTIDE SEQUENCE</scope>
    <source>
        <strain evidence="17">NIES 2893</strain>
    </source>
</reference>
<feature type="binding site" evidence="12">
    <location>
        <position position="750"/>
    </location>
    <ligand>
        <name>ATP</name>
        <dbReference type="ChEBI" id="CHEBI:30616"/>
    </ligand>
</feature>
<evidence type="ECO:0000259" key="16">
    <source>
        <dbReference type="PROSITE" id="PS51285"/>
    </source>
</evidence>
<comment type="caution">
    <text evidence="17">The sequence shown here is derived from an EMBL/GenBank/DDBJ whole genome shotgun (WGS) entry which is preliminary data.</text>
</comment>
<dbReference type="InterPro" id="IPR017441">
    <property type="entry name" value="Protein_kinase_ATP_BS"/>
</dbReference>
<keyword evidence="3" id="KW-0723">Serine/threonine-protein kinase</keyword>
<dbReference type="Pfam" id="PF00069">
    <property type="entry name" value="Pkinase"/>
    <property type="match status" value="1"/>
</dbReference>
<dbReference type="InterPro" id="IPR000961">
    <property type="entry name" value="AGC-kinase_C"/>
</dbReference>
<keyword evidence="8 12" id="KW-0067">ATP-binding</keyword>
<sequence length="1028" mass="114002">MEGELEGQLQFQLAALDHVLAGGELLKFMARKPNKPPHAKTVKLDAAEISWGNSASKKALFGGARLGVSNVVQRAQTNLTEREISCCFTVNCPRKGEICFQARTPLEACKWATGIVLLAAGVNQDMLYKRKTAARIAGLPTWAEGDVGPESPAGKKAAKKQRRLGISSEGTEETAQKDSKVRRTKSGSIDFPAIPKDEKTMDILINALKQNFLFNGLSEKELAKMALTMERVSVSAKKTIIVQDDTDTRFYYVIASGTVTYFIAYKGGASRDVGTATSGDSFGDLALMYDAPRAATVVAKTDCVLYRLDRVVFETCVIDRSIGSSVAQFIMGHPIFDGVSTLGVTEISSHFVSEYVDQGETLWREGDDPDGFYFIVDGKVRVKLPADDVARRRRTFEMGDSIVLESQEFFGERSLIVGGKRTSTVIAETRVTLLRMSVENFMRYLPMFSDNMNDFVIYHSLRGNSDSIEVTREQVAGIVDSFEFKTFDKGQKLCVSAKAPEDLVYVIRKGTITVGSTGQSQGPFTVFAAPLRGAKDEVTNAVVTSANLEVFVIKREKYLAVAEPGRRGKTLRLLKSVPLLNQLKPEEFETLSQCMVEEKFALGDYIIREGVIGSTFYIVIEGRIKITKSNPKKPNDPPSVIPADNTGAGFFFGERALLTNEPRAVNIVADWPGETICFVLSRDDFEKHLGDLREILEAHYRQLEAKKAENTITFEDLNVLCTLGTGQFGRVKLVEYKRIKKTYAMKCIGKQALSKSKTEIGHLQNEVNVMKVCDSPFLLRLVKTLIDSHSFYMILELCQGGELFSVLTAAENGRIPESHALFYGSCVLMGLEHLHQHGIVYRDLKPENLMLDEYGYIRIVDFGFAKFVKGKTYTLCGTPDYLAPEIITRKGHNRAVDVWAFGVLLYELVAGKSPFSVPNPSHGSAMYENILALKYSCPKLFSKDLTDLVKKILVVKVESRLGMGKTGWNSIKQHKFFSTVNFERLQKKALPAPFRPTIGDAKDTSNFDAYDEADDPPPFELPALDDLV</sequence>
<dbReference type="PRINTS" id="PR00103">
    <property type="entry name" value="CAMPKINASE"/>
</dbReference>
<dbReference type="PANTHER" id="PTHR24353">
    <property type="entry name" value="CYCLIC NUCLEOTIDE-DEPENDENT PROTEIN KINASE"/>
    <property type="match status" value="1"/>
</dbReference>
<dbReference type="InterPro" id="IPR000719">
    <property type="entry name" value="Prot_kinase_dom"/>
</dbReference>
<feature type="domain" description="Cyclic nucleotide-binding" evidence="15">
    <location>
        <begin position="335"/>
        <end position="445"/>
    </location>
</feature>
<dbReference type="GO" id="GO:0005952">
    <property type="term" value="C:cAMP-dependent protein kinase complex"/>
    <property type="evidence" value="ECO:0007669"/>
    <property type="project" value="TreeGrafter"/>
</dbReference>
<dbReference type="PROSITE" id="PS00108">
    <property type="entry name" value="PROTEIN_KINASE_ST"/>
    <property type="match status" value="1"/>
</dbReference>
<evidence type="ECO:0000256" key="9">
    <source>
        <dbReference type="ARBA" id="ARBA00022992"/>
    </source>
</evidence>
<protein>
    <recommendedName>
        <fullName evidence="2">cGMP-dependent protein kinase</fullName>
        <ecNumber evidence="2">2.7.11.12</ecNumber>
    </recommendedName>
</protein>
<feature type="domain" description="Protein kinase" evidence="14">
    <location>
        <begin position="717"/>
        <end position="977"/>
    </location>
</feature>
<evidence type="ECO:0000256" key="1">
    <source>
        <dbReference type="ARBA" id="ARBA00006352"/>
    </source>
</evidence>
<dbReference type="SUPFAM" id="SSF56112">
    <property type="entry name" value="Protein kinase-like (PK-like)"/>
    <property type="match status" value="1"/>
</dbReference>
<keyword evidence="18" id="KW-1185">Reference proteome</keyword>
<gene>
    <name evidence="17" type="ORF">PPROV_000779300</name>
</gene>
<evidence type="ECO:0000256" key="13">
    <source>
        <dbReference type="SAM" id="MobiDB-lite"/>
    </source>
</evidence>
<comment type="catalytic activity">
    <reaction evidence="10">
        <text>L-threonyl-[protein] + ATP = O-phospho-L-threonyl-[protein] + ADP + H(+)</text>
        <dbReference type="Rhea" id="RHEA:46608"/>
        <dbReference type="Rhea" id="RHEA-COMP:11060"/>
        <dbReference type="Rhea" id="RHEA-COMP:11605"/>
        <dbReference type="ChEBI" id="CHEBI:15378"/>
        <dbReference type="ChEBI" id="CHEBI:30013"/>
        <dbReference type="ChEBI" id="CHEBI:30616"/>
        <dbReference type="ChEBI" id="CHEBI:61977"/>
        <dbReference type="ChEBI" id="CHEBI:456216"/>
        <dbReference type="EC" id="2.7.11.12"/>
    </reaction>
</comment>
<dbReference type="SMART" id="SM00133">
    <property type="entry name" value="S_TK_X"/>
    <property type="match status" value="1"/>
</dbReference>
<keyword evidence="4" id="KW-0140">cGMP</keyword>
<evidence type="ECO:0000259" key="14">
    <source>
        <dbReference type="PROSITE" id="PS50011"/>
    </source>
</evidence>
<evidence type="ECO:0000256" key="6">
    <source>
        <dbReference type="ARBA" id="ARBA00022741"/>
    </source>
</evidence>
<proteinExistence type="inferred from homology"/>
<dbReference type="Gene3D" id="2.60.120.10">
    <property type="entry name" value="Jelly Rolls"/>
    <property type="match status" value="3"/>
</dbReference>
<evidence type="ECO:0000256" key="5">
    <source>
        <dbReference type="ARBA" id="ARBA00022679"/>
    </source>
</evidence>
<evidence type="ECO:0000313" key="18">
    <source>
        <dbReference type="Proteomes" id="UP000660262"/>
    </source>
</evidence>
<feature type="domain" description="Cyclic nucleotide-binding" evidence="15">
    <location>
        <begin position="579"/>
        <end position="706"/>
    </location>
</feature>
<dbReference type="FunFam" id="1.10.510.10:FF:000210">
    <property type="entry name" value="Non-specific serine/threonine protein kinase"/>
    <property type="match status" value="1"/>
</dbReference>
<dbReference type="SMART" id="SM00220">
    <property type="entry name" value="S_TKc"/>
    <property type="match status" value="1"/>
</dbReference>